<dbReference type="RefSeq" id="WP_169659632.1">
    <property type="nucleotide sequence ID" value="NZ_JABANE010000097.1"/>
</dbReference>
<reference evidence="1 2" key="1">
    <citation type="submission" date="2020-04" db="EMBL/GenBank/DDBJ databases">
        <title>Flammeovirga sp. SR4, a novel species isolated from seawater.</title>
        <authorList>
            <person name="Wang X."/>
        </authorList>
    </citation>
    <scope>NUCLEOTIDE SEQUENCE [LARGE SCALE GENOMIC DNA]</scope>
    <source>
        <strain evidence="1 2">ATCC 23126</strain>
    </source>
</reference>
<dbReference type="AlphaFoldDB" id="A0A7X9RZ69"/>
<protein>
    <recommendedName>
        <fullName evidence="3">Lipoprotein</fullName>
    </recommendedName>
</protein>
<dbReference type="Proteomes" id="UP000576082">
    <property type="component" value="Unassembled WGS sequence"/>
</dbReference>
<proteinExistence type="predicted"/>
<name>A0A7X9RZ69_9BACT</name>
<evidence type="ECO:0000313" key="2">
    <source>
        <dbReference type="Proteomes" id="UP000576082"/>
    </source>
</evidence>
<keyword evidence="2" id="KW-1185">Reference proteome</keyword>
<comment type="caution">
    <text evidence="1">The sequence shown here is derived from an EMBL/GenBank/DDBJ whole genome shotgun (WGS) entry which is preliminary data.</text>
</comment>
<dbReference type="EMBL" id="JABANE010000097">
    <property type="protein sequence ID" value="NME71416.1"/>
    <property type="molecule type" value="Genomic_DNA"/>
</dbReference>
<accession>A0A7X9RZ69</accession>
<sequence length="280" mass="33041">MKLLYFLSFSLIFLFSCDSDELSYMEKHVKSVRYYLPAEIDNQKSFTVEYNSDFSVKSFDNIDNITYDNGRVISYTEESSNNPTKNISLELDGNKVIKKVEVAGEENEEFILYFDGNEGQPYGKLKVFDSFSVVEIYEWTNNNITKALHYTIPSLDGELSEIPDNIYDFIDNATPTESVSIQYDNYPKTFKFFEGFYEHRSYSFQPFYTESFQTQNNPTLITIRIHSSSFPKVDLEIHYKNTYDENGYISKQETLHRQVWVWEGNNTYKEYDGFTFEFDY</sequence>
<evidence type="ECO:0008006" key="3">
    <source>
        <dbReference type="Google" id="ProtNLM"/>
    </source>
</evidence>
<organism evidence="1 2">
    <name type="scientific">Flammeovirga aprica JL-4</name>
    <dbReference type="NCBI Taxonomy" id="694437"/>
    <lineage>
        <taxon>Bacteria</taxon>
        <taxon>Pseudomonadati</taxon>
        <taxon>Bacteroidota</taxon>
        <taxon>Cytophagia</taxon>
        <taxon>Cytophagales</taxon>
        <taxon>Flammeovirgaceae</taxon>
        <taxon>Flammeovirga</taxon>
    </lineage>
</organism>
<evidence type="ECO:0000313" key="1">
    <source>
        <dbReference type="EMBL" id="NME71416.1"/>
    </source>
</evidence>
<dbReference type="PROSITE" id="PS51257">
    <property type="entry name" value="PROKAR_LIPOPROTEIN"/>
    <property type="match status" value="1"/>
</dbReference>
<gene>
    <name evidence="1" type="ORF">HHU12_25850</name>
</gene>